<dbReference type="InParanoid" id="A0A1Y2AKR1"/>
<organism evidence="3 4">
    <name type="scientific">Naematelia encephala</name>
    <dbReference type="NCBI Taxonomy" id="71784"/>
    <lineage>
        <taxon>Eukaryota</taxon>
        <taxon>Fungi</taxon>
        <taxon>Dikarya</taxon>
        <taxon>Basidiomycota</taxon>
        <taxon>Agaricomycotina</taxon>
        <taxon>Tremellomycetes</taxon>
        <taxon>Tremellales</taxon>
        <taxon>Naemateliaceae</taxon>
        <taxon>Naematelia</taxon>
    </lineage>
</organism>
<dbReference type="Pfam" id="PF08588">
    <property type="entry name" value="Duc1"/>
    <property type="match status" value="1"/>
</dbReference>
<comment type="caution">
    <text evidence="3">The sequence shown here is derived from an EMBL/GenBank/DDBJ whole genome shotgun (WGS) entry which is preliminary data.</text>
</comment>
<accession>A0A1Y2AKR1</accession>
<dbReference type="OrthoDB" id="2119945at2759"/>
<dbReference type="InterPro" id="IPR013897">
    <property type="entry name" value="Duc1"/>
</dbReference>
<dbReference type="PANTHER" id="PTHR34826:SF2">
    <property type="entry name" value="UPF0590 PROTEIN C409.17C"/>
    <property type="match status" value="1"/>
</dbReference>
<evidence type="ECO:0000313" key="3">
    <source>
        <dbReference type="EMBL" id="ORY22827.1"/>
    </source>
</evidence>
<evidence type="ECO:0000313" key="4">
    <source>
        <dbReference type="Proteomes" id="UP000193986"/>
    </source>
</evidence>
<sequence length="315" mass="34716">MAPKLRVLVSSATAYPPSSPITVNSTSPTPIKTDHFDGEISVYIKDYNGDHQGGDGSVYFSSKGRESMTYGIVVRGHFLEEINADDVVFGNVFEKSVKDHLPWGTSIATKFMYFVDPTLEIDIYADKPWALSPTLACMNYLSLGTSKPEGHVVEEDSLPELKILYEGSSSPPDAPSDEKSHVSARRKWLGNAENRKNTTITSDTQVGLEFCNGLLDFNTLSATLPQPFRLQVPLLKYWDGQPVTYVCQKRHEKGESPVGGDRVYFSVAFEIVDEEAKKALEKRGGKASDLAKDATETGEEHASTEAHVENDDDID</sequence>
<feature type="region of interest" description="Disordered" evidence="1">
    <location>
        <begin position="280"/>
        <end position="315"/>
    </location>
</feature>
<gene>
    <name evidence="3" type="ORF">BCR39DRAFT_487597</name>
</gene>
<feature type="compositionally biased region" description="Basic and acidic residues" evidence="1">
    <location>
        <begin position="280"/>
        <end position="309"/>
    </location>
</feature>
<dbReference type="PANTHER" id="PTHR34826">
    <property type="entry name" value="UPF0590 PROTEIN C409.17C"/>
    <property type="match status" value="1"/>
</dbReference>
<dbReference type="AlphaFoldDB" id="A0A1Y2AKR1"/>
<reference evidence="3 4" key="1">
    <citation type="submission" date="2016-07" db="EMBL/GenBank/DDBJ databases">
        <title>Pervasive Adenine N6-methylation of Active Genes in Fungi.</title>
        <authorList>
            <consortium name="DOE Joint Genome Institute"/>
            <person name="Mondo S.J."/>
            <person name="Dannebaum R.O."/>
            <person name="Kuo R.C."/>
            <person name="Labutti K."/>
            <person name="Haridas S."/>
            <person name="Kuo A."/>
            <person name="Salamov A."/>
            <person name="Ahrendt S.R."/>
            <person name="Lipzen A."/>
            <person name="Sullivan W."/>
            <person name="Andreopoulos W.B."/>
            <person name="Clum A."/>
            <person name="Lindquist E."/>
            <person name="Daum C."/>
            <person name="Ramamoorthy G.K."/>
            <person name="Gryganskyi A."/>
            <person name="Culley D."/>
            <person name="Magnuson J.K."/>
            <person name="James T.Y."/>
            <person name="O'Malley M.A."/>
            <person name="Stajich J.E."/>
            <person name="Spatafora J.W."/>
            <person name="Visel A."/>
            <person name="Grigoriev I.V."/>
        </authorList>
    </citation>
    <scope>NUCLEOTIDE SEQUENCE [LARGE SCALE GENOMIC DNA]</scope>
    <source>
        <strain evidence="3 4">68-887.2</strain>
    </source>
</reference>
<keyword evidence="4" id="KW-1185">Reference proteome</keyword>
<evidence type="ECO:0000256" key="1">
    <source>
        <dbReference type="SAM" id="MobiDB-lite"/>
    </source>
</evidence>
<proteinExistence type="predicted"/>
<evidence type="ECO:0000259" key="2">
    <source>
        <dbReference type="Pfam" id="PF08588"/>
    </source>
</evidence>
<protein>
    <recommendedName>
        <fullName evidence="2">Domain of unknown function at the cortex 1 domain-containing protein</fullName>
    </recommendedName>
</protein>
<dbReference type="Proteomes" id="UP000193986">
    <property type="component" value="Unassembled WGS sequence"/>
</dbReference>
<name>A0A1Y2AKR1_9TREE</name>
<feature type="domain" description="Domain of unknown function at the cortex 1" evidence="2">
    <location>
        <begin position="5"/>
        <end position="272"/>
    </location>
</feature>
<dbReference type="EMBL" id="MCFC01000087">
    <property type="protein sequence ID" value="ORY22827.1"/>
    <property type="molecule type" value="Genomic_DNA"/>
</dbReference>